<evidence type="ECO:0000313" key="2">
    <source>
        <dbReference type="Proteomes" id="UP000044806"/>
    </source>
</evidence>
<gene>
    <name evidence="1" type="ORF">ERS013165_03285</name>
</gene>
<dbReference type="AlphaFoldDB" id="A0A655RPC8"/>
<dbReference type="EMBL" id="CWOW01000022">
    <property type="protein sequence ID" value="CSB07549.1"/>
    <property type="molecule type" value="Genomic_DNA"/>
</dbReference>
<proteinExistence type="predicted"/>
<protein>
    <submittedName>
        <fullName evidence="1">Uncharacterized protein</fullName>
    </submittedName>
</protein>
<organism evidence="1 2">
    <name type="scientific">Vibrio cholerae</name>
    <dbReference type="NCBI Taxonomy" id="666"/>
    <lineage>
        <taxon>Bacteria</taxon>
        <taxon>Pseudomonadati</taxon>
        <taxon>Pseudomonadota</taxon>
        <taxon>Gammaproteobacteria</taxon>
        <taxon>Vibrionales</taxon>
        <taxon>Vibrionaceae</taxon>
        <taxon>Vibrio</taxon>
    </lineage>
</organism>
<sequence length="40" mass="4276">MEVDLFTLTNLSNGAQWVNIAGFCGAGDSDNGKHFDLIGF</sequence>
<reference evidence="1 2" key="1">
    <citation type="submission" date="2015-07" db="EMBL/GenBank/DDBJ databases">
        <authorList>
            <consortium name="Pathogen Informatics"/>
        </authorList>
    </citation>
    <scope>NUCLEOTIDE SEQUENCE [LARGE SCALE GENOMIC DNA]</scope>
    <source>
        <strain evidence="1 2">A51</strain>
    </source>
</reference>
<accession>A0A655RPC8</accession>
<name>A0A655RPC8_VIBCL</name>
<dbReference type="Proteomes" id="UP000044806">
    <property type="component" value="Unassembled WGS sequence"/>
</dbReference>
<evidence type="ECO:0000313" key="1">
    <source>
        <dbReference type="EMBL" id="CSB07549.1"/>
    </source>
</evidence>